<dbReference type="KEGG" id="vg:23681163"/>
<dbReference type="InterPro" id="IPR036214">
    <property type="entry name" value="Gp11_sf"/>
</dbReference>
<dbReference type="InterPro" id="IPR043180">
    <property type="entry name" value="Baseplate_struct_Gp11_C"/>
</dbReference>
<dbReference type="SUPFAM" id="SSF56558">
    <property type="entry name" value="Baseplate structural protein gp11"/>
    <property type="match status" value="1"/>
</dbReference>
<name>A0A0B4L923_9CAUD</name>
<gene>
    <name evidence="1" type="ORF">STP4a_146</name>
</gene>
<dbReference type="Pfam" id="PF08677">
    <property type="entry name" value="GP11"/>
    <property type="match status" value="1"/>
</dbReference>
<dbReference type="GeneID" id="23681163"/>
<dbReference type="InterPro" id="IPR015982">
    <property type="entry name" value="Baseplate_struct_Gp11_N_sf"/>
</dbReference>
<dbReference type="Proteomes" id="UP000032000">
    <property type="component" value="Segment"/>
</dbReference>
<keyword evidence="2" id="KW-1185">Reference proteome</keyword>
<proteinExistence type="predicted"/>
<evidence type="ECO:0000313" key="1">
    <source>
        <dbReference type="EMBL" id="AHJ87000.1"/>
    </source>
</evidence>
<dbReference type="Gene3D" id="1.10.286.30">
    <property type="entry name" value="Baseplate structural protein GP11, N-terminal domain"/>
    <property type="match status" value="1"/>
</dbReference>
<reference evidence="1" key="1">
    <citation type="submission" date="2015-06" db="EMBL/GenBank/DDBJ databases">
        <title>Genomic characterization of STP4-a, a novel T4 virulent phage infecting Salmonella.</title>
        <authorList>
            <person name="Li M."/>
            <person name="Wang J."/>
            <person name="Lin H."/>
            <person name="Han F."/>
        </authorList>
    </citation>
    <scope>NUCLEOTIDE SEQUENCE [LARGE SCALE GENOMIC DNA]</scope>
</reference>
<dbReference type="RefSeq" id="YP_009126353.1">
    <property type="nucleotide sequence ID" value="NC_026607.2"/>
</dbReference>
<protein>
    <submittedName>
        <fullName evidence="1">Baseplate wedge subunit and tail pin</fullName>
    </submittedName>
</protein>
<dbReference type="InterPro" id="IPR014791">
    <property type="entry name" value="Baseplate_struct_Gp11"/>
</dbReference>
<accession>A0A0B4L923</accession>
<dbReference type="Gene3D" id="3.90.1160.10">
    <property type="entry name" value="Baseplate structural protein gp11, finger domain"/>
    <property type="match status" value="1"/>
</dbReference>
<dbReference type="InterPro" id="IPR015976">
    <property type="entry name" value="Phage_T4_Gp11_C"/>
</dbReference>
<evidence type="ECO:0000313" key="2">
    <source>
        <dbReference type="Proteomes" id="UP000032000"/>
    </source>
</evidence>
<dbReference type="EMBL" id="KJ000058">
    <property type="protein sequence ID" value="AHJ87000.1"/>
    <property type="molecule type" value="Genomic_DNA"/>
</dbReference>
<organism evidence="1 2">
    <name type="scientific">Salmonella phage STP4-a</name>
    <dbReference type="NCBI Taxonomy" id="1445860"/>
    <lineage>
        <taxon>Viruses</taxon>
        <taxon>Duplodnaviria</taxon>
        <taxon>Heunggongvirae</taxon>
        <taxon>Uroviricota</taxon>
        <taxon>Caudoviricetes</taxon>
        <taxon>Pantevenvirales</taxon>
        <taxon>Straboviridae</taxon>
        <taxon>Tevenvirinae</taxon>
        <taxon>Gelderlandvirus</taxon>
        <taxon>Gelderlandvirus stp4a</taxon>
    </lineage>
</organism>
<dbReference type="Gene3D" id="2.20.20.20">
    <property type="entry name" value="Baseplate structural protein gp11, C-terminal domain"/>
    <property type="match status" value="1"/>
</dbReference>
<sequence>MSVMSTKAGVKSRYSDNIQFIPSPNNNDVMSKQPYGSLTISEYSKGIEFPNVQSAINDVRNFTIRPINSIEINTDGVSPEGISQTDTWTFAGTVVKPDGATGDAIISVFGFPVTVTVGDTAEEVTAKAKLVLEDAVLKNFIINTVSQGLTGAELTVSYIDNQTHVLKPETRFGITVSSTIVSPAKPGYGAWTRIGTKTETLEGSADPVLLHYFKRLA</sequence>